<organism evidence="1 2">
    <name type="scientific">Mycena alexandri</name>
    <dbReference type="NCBI Taxonomy" id="1745969"/>
    <lineage>
        <taxon>Eukaryota</taxon>
        <taxon>Fungi</taxon>
        <taxon>Dikarya</taxon>
        <taxon>Basidiomycota</taxon>
        <taxon>Agaricomycotina</taxon>
        <taxon>Agaricomycetes</taxon>
        <taxon>Agaricomycetidae</taxon>
        <taxon>Agaricales</taxon>
        <taxon>Marasmiineae</taxon>
        <taxon>Mycenaceae</taxon>
        <taxon>Mycena</taxon>
    </lineage>
</organism>
<proteinExistence type="predicted"/>
<dbReference type="EMBL" id="JARJCM010000547">
    <property type="protein sequence ID" value="KAJ7016253.1"/>
    <property type="molecule type" value="Genomic_DNA"/>
</dbReference>
<gene>
    <name evidence="1" type="ORF">C8F04DRAFT_1163339</name>
</gene>
<dbReference type="Proteomes" id="UP001218188">
    <property type="component" value="Unassembled WGS sequence"/>
</dbReference>
<comment type="caution">
    <text evidence="1">The sequence shown here is derived from an EMBL/GenBank/DDBJ whole genome shotgun (WGS) entry which is preliminary data.</text>
</comment>
<evidence type="ECO:0000313" key="1">
    <source>
        <dbReference type="EMBL" id="KAJ7016253.1"/>
    </source>
</evidence>
<accession>A0AAD6WK36</accession>
<evidence type="ECO:0008006" key="3">
    <source>
        <dbReference type="Google" id="ProtNLM"/>
    </source>
</evidence>
<keyword evidence="2" id="KW-1185">Reference proteome</keyword>
<protein>
    <recommendedName>
        <fullName evidence="3">F-box domain-containing protein</fullName>
    </recommendedName>
</protein>
<dbReference type="AlphaFoldDB" id="A0AAD6WK36"/>
<sequence length="395" mass="44238">MSSTNLTKFVALPTELVDLVSSHTADNDLLALCRTNRRVYAVCLRWIYRKVLLPNACTTVSFFKAVISNKLAASYVLDLSMQFFLDGIFKAFSHLLRVGMSNLTRLYELSIMTPDLLGLVYDMHFPHLRECVVPLTESTTAFLRLHPKLANLVVSDHLSRGLELPTSLTTPRTVLPNLTTFMGPHTVAPWLLPGSPTTLASITYHCLTPNPYLPVLATLANSVPALRTLISTVPRWDPNLPAAIAGHLPTLSGIKIRHSRILHPDDESDLPSFLLSLDDMIRTLHDLTAMHITSTPQRPPEDRSSEFDHVRRWGDISPEFNLCLFPTGTKWVRLPTYNIWFPTESAGAVDWFIKEVLRSTSLPPAYIAALEELCGKDRITKLRRIVLTLALDALQ</sequence>
<name>A0AAD6WK36_9AGAR</name>
<reference evidence="1" key="1">
    <citation type="submission" date="2023-03" db="EMBL/GenBank/DDBJ databases">
        <title>Massive genome expansion in bonnet fungi (Mycena s.s.) driven by repeated elements and novel gene families across ecological guilds.</title>
        <authorList>
            <consortium name="Lawrence Berkeley National Laboratory"/>
            <person name="Harder C.B."/>
            <person name="Miyauchi S."/>
            <person name="Viragh M."/>
            <person name="Kuo A."/>
            <person name="Thoen E."/>
            <person name="Andreopoulos B."/>
            <person name="Lu D."/>
            <person name="Skrede I."/>
            <person name="Drula E."/>
            <person name="Henrissat B."/>
            <person name="Morin E."/>
            <person name="Kohler A."/>
            <person name="Barry K."/>
            <person name="LaButti K."/>
            <person name="Morin E."/>
            <person name="Salamov A."/>
            <person name="Lipzen A."/>
            <person name="Mereny Z."/>
            <person name="Hegedus B."/>
            <person name="Baldrian P."/>
            <person name="Stursova M."/>
            <person name="Weitz H."/>
            <person name="Taylor A."/>
            <person name="Grigoriev I.V."/>
            <person name="Nagy L.G."/>
            <person name="Martin F."/>
            <person name="Kauserud H."/>
        </authorList>
    </citation>
    <scope>NUCLEOTIDE SEQUENCE</scope>
    <source>
        <strain evidence="1">CBHHK200</strain>
    </source>
</reference>
<evidence type="ECO:0000313" key="2">
    <source>
        <dbReference type="Proteomes" id="UP001218188"/>
    </source>
</evidence>